<organism evidence="6 7">
    <name type="scientific">Colletotrichum chrysophilum</name>
    <dbReference type="NCBI Taxonomy" id="1836956"/>
    <lineage>
        <taxon>Eukaryota</taxon>
        <taxon>Fungi</taxon>
        <taxon>Dikarya</taxon>
        <taxon>Ascomycota</taxon>
        <taxon>Pezizomycotina</taxon>
        <taxon>Sordariomycetes</taxon>
        <taxon>Hypocreomycetidae</taxon>
        <taxon>Glomerellales</taxon>
        <taxon>Glomerellaceae</taxon>
        <taxon>Colletotrichum</taxon>
        <taxon>Colletotrichum gloeosporioides species complex</taxon>
    </lineage>
</organism>
<dbReference type="InterPro" id="IPR001870">
    <property type="entry name" value="B30.2/SPRY"/>
</dbReference>
<dbReference type="Pfam" id="PF17100">
    <property type="entry name" value="NACHT_N"/>
    <property type="match status" value="1"/>
</dbReference>
<reference evidence="6" key="1">
    <citation type="submission" date="2023-01" db="EMBL/GenBank/DDBJ databases">
        <title>Colletotrichum chrysophilum M932 genome sequence.</title>
        <authorList>
            <person name="Baroncelli R."/>
        </authorList>
    </citation>
    <scope>NUCLEOTIDE SEQUENCE</scope>
    <source>
        <strain evidence="6">M932</strain>
    </source>
</reference>
<dbReference type="Proteomes" id="UP001243330">
    <property type="component" value="Unassembled WGS sequence"/>
</dbReference>
<keyword evidence="2 3" id="KW-0040">ANK repeat</keyword>
<dbReference type="EMBL" id="JAQOWY010000472">
    <property type="protein sequence ID" value="KAK1841563.1"/>
    <property type="molecule type" value="Genomic_DNA"/>
</dbReference>
<dbReference type="InterPro" id="IPR031359">
    <property type="entry name" value="NACHT_N"/>
</dbReference>
<dbReference type="Gene3D" id="3.40.50.300">
    <property type="entry name" value="P-loop containing nucleotide triphosphate hydrolases"/>
    <property type="match status" value="1"/>
</dbReference>
<dbReference type="SUPFAM" id="SSF48403">
    <property type="entry name" value="Ankyrin repeat"/>
    <property type="match status" value="3"/>
</dbReference>
<dbReference type="InterPro" id="IPR003877">
    <property type="entry name" value="SPRY_dom"/>
</dbReference>
<feature type="compositionally biased region" description="Basic and acidic residues" evidence="4">
    <location>
        <begin position="41"/>
        <end position="59"/>
    </location>
</feature>
<feature type="domain" description="B30.2/SPRY" evidence="5">
    <location>
        <begin position="2353"/>
        <end position="2523"/>
    </location>
</feature>
<evidence type="ECO:0000256" key="1">
    <source>
        <dbReference type="ARBA" id="ARBA00022737"/>
    </source>
</evidence>
<dbReference type="Pfam" id="PF00023">
    <property type="entry name" value="Ank"/>
    <property type="match status" value="1"/>
</dbReference>
<dbReference type="InterPro" id="IPR002110">
    <property type="entry name" value="Ankyrin_rpt"/>
</dbReference>
<sequence>MGCCDPFLVLLRPGKVKVETGSNGTTSRPAHKENTAPIPEKLGDDRRKLDSRERLRDENPSTGPLKGPSSTGEDEAESPQQCHGLERSKNLWKKAYEELESSNADLVKQYKKVLVRITETGNDSEIGETENSPSEAELGAAVEKGLERVKKVDAAIEGVGEFAEVVLGCKELISVALTAVPQVAAVWTGMTIVLQGLSNGAKQSVVNREGIQYVASLVRWYCMLFAPSTEDKRNDGDNLISNLRAEFVKLYSKIIEYQMRSVVLYHRNWFIRAIRNALNTEAWDDALRQLKEDEKKVYERLQSYREWMANEELRAIRNCIDNLVNLLECSQNWEISRMIGTFNLEGLDYRAFLEGTRIEQSDTCDWVLEIDGVQNWTHGLLLLTAAPGQGKSVLARFLVKRWEQDGTICHFFFKDDNLVRKKASNAVCAVLHQLLVQHPYVAGVHEVQKKIANGGAGLFGSTSSLWDILELVLKHIDDTVTIVLDGLDECGDGDDGDRKALLQCLQSFSGSGIGKTKILVTSRPIPQITNNINGDAGSFTLVDINQQQKQLSDIIGKVIDKRVEEFPDWSAELQRKIKEKLKGDGSQHTFIWLRLVFEILEQRKTGTLSDENWLGVIEMASDMDLTYKKLLDSVDEVVVDDLMLFFSLIMVAAEPLTVAEINTAMYYSKRAEEGVPGGVYVKDMEKWINANTAFLVTITEEAGGRVQFVHQTAREFLRKREISKHHATNEWFTDEQDAHATILDACGKALQYQTSSQWKPNKHRRDKVSPEAEGLHVEDLASNTDLRQGFLGYALRFYAFHFDKAEVRGGIVYVTAPDGLGRSAVVKLLSRRLQAQASLVVIDNFPGLSSGPEHPTAFYSLMVSTLHHILSQKPSLLTWPVQVLMNELLQKDAWAEGAVENLLSVLFASCDTDFLIVVHDYGSPLWPDVARKWWSGLVDQSKVTRSSGASTCTLLASGTGLQDDKHPFERNIHRLDLTENYEQKKDEFVRQECARILAEIGSASSGFLRGARGQDIQNEIVTRVLSFPGSFGEIGRYLDHLLRGLNLNTPRAIFRSIGPSPETKDEFYCRQVAAILHSMDEELLSWTTAILSWVFKSARPLQAQELAEAVALNRSQAQMTAMDEAVTLDIERDIHTNLAGLFNVENGYVRIASPTAKMALGASGISGLKLWEDDQLVLRCLRYLSMVLGQQPARRAAGTAFVDYAVRFWPAHFSRIINPEESLCTEVARFLRSSSVANQWFRLYTESNDDSQPLTYLQDHTCQPPRDETEDVLGLTPAEMAGHVGLWPMVSFLQVEDDGSFRDGSSLPKMLIRRGGLERQMVFFDGTRSKLYLESAIASDEVQAMRDLVDELDEKTIDSYCPLHLAAFMGSPDMVQMLLEREAVRKSSRNTDERGRTALHMAALGGRLEILKLLQGPLLEGNIDIHSHKDKNSDTPLLLATRAGNVDAAKLLIDLSHMQEVWIDDTRGRCPAHYAIESCPQLLEYLLAGSTVCELIKGDRDGLTLLHLAARSGSVEAVKTILKAAVALFKGSAKIDPDFTSASRQRTERFFTALSEREGPLYSGDEPRQFILSQNLGKWGGHSALLLYPLVRELRGTAENREKVLLDLLLTLNESSYHKPKSSRSRLWARLLRQPKTEYMYEHIHTRLVQILSETDLSTFGRVMLVTDCKGRLAVHHAAESGKREALELLVWEMNDFLEGWGDLMRNHRDLSGNAPGDLAAGRGHIDVLDVLYPGETPIDCSVLVAAAGAGQILVVEYLLQRGVPPNGEPASGRTPLGLASAGGFSQVVHSLLRSGADVNLTSKGRKTPLYLAVVHKRHELVEILLALGDGIGGGAPTTAVVVDTPDSSRLTPLHVAASAGDESLIELLLQRGANVESRSAQRQTPLHLAVKARMQQAAHLLVFKHGASLTTVDLDDKHPVGYAVDRQDAPMVQALLVPTPNGPESGDISSRYPLEFQRRDLITAIERSGLEVFRFLITRYPLAAQPLDITEEPSDSLLHIAARVSNAIMVNQLLSFDLSPNLAGSEGKTPLHVAAASGNVEAVKTLLESQADLSRTDDWGRTPLLLACVGEKDAPETCEALLDGGAAVNDQGQFGRTPLFQASYYGRGEVVRVLLDQRRDADLITAGADINYQKNDGWSPLHMACNWKNPEVVKCLLENGAKANLQSHDGEAPLHIAVRNNLHSIVDIMLGHGRASSGDENATQRPDDGNVVDALARTAEGLSCLDLAANDGSASMLETLLKAADWDYQDLVRPFRKLIEGNMIDRLKPLIEKEGRLLDASLLNGDEESPHITPKGEHIVLPLFHLAIDCGDEDLWRTLVKLDARSKFPGDTQDEDGWTLGDYIHQAQPGAGYIQESERDPIRGIIQKPGAVIFPEAWAGDNSYESPTKQMNIEQNGLVIEFENHSFPPRGNGGSEYRYFEVTILTGGTEDDAIVTIGFCSEFSNMTDAHTGWKKWSVWYHSDDGGLFEQSGEYEGQYKTYQPGSTVGCGIDYAEGNYFFTLDGEIISKTTSSATRPALPAT</sequence>
<protein>
    <recommendedName>
        <fullName evidence="5">B30.2/SPRY domain-containing protein</fullName>
    </recommendedName>
</protein>
<dbReference type="InterPro" id="IPR013320">
    <property type="entry name" value="ConA-like_dom_sf"/>
</dbReference>
<proteinExistence type="predicted"/>
<evidence type="ECO:0000256" key="2">
    <source>
        <dbReference type="ARBA" id="ARBA00023043"/>
    </source>
</evidence>
<dbReference type="PANTHER" id="PTHR24123:SF33">
    <property type="entry name" value="PROTEIN HOS4"/>
    <property type="match status" value="1"/>
</dbReference>
<dbReference type="Pfam" id="PF12796">
    <property type="entry name" value="Ank_2"/>
    <property type="match status" value="6"/>
</dbReference>
<feature type="repeat" description="ANK" evidence="3">
    <location>
        <begin position="1358"/>
        <end position="1383"/>
    </location>
</feature>
<evidence type="ECO:0000259" key="5">
    <source>
        <dbReference type="PROSITE" id="PS50188"/>
    </source>
</evidence>
<dbReference type="Gene3D" id="2.60.120.920">
    <property type="match status" value="1"/>
</dbReference>
<dbReference type="InterPro" id="IPR043136">
    <property type="entry name" value="B30.2/SPRY_sf"/>
</dbReference>
<dbReference type="PRINTS" id="PR01415">
    <property type="entry name" value="ANKYRIN"/>
</dbReference>
<keyword evidence="1" id="KW-0677">Repeat</keyword>
<feature type="region of interest" description="Disordered" evidence="4">
    <location>
        <begin position="14"/>
        <end position="84"/>
    </location>
</feature>
<dbReference type="InterPro" id="IPR044736">
    <property type="entry name" value="Gid1/RanBPM/SPLA_SPRY"/>
</dbReference>
<dbReference type="SUPFAM" id="SSF49899">
    <property type="entry name" value="Concanavalin A-like lectins/glucanases"/>
    <property type="match status" value="1"/>
</dbReference>
<keyword evidence="7" id="KW-1185">Reference proteome</keyword>
<dbReference type="InterPro" id="IPR036770">
    <property type="entry name" value="Ankyrin_rpt-contain_sf"/>
</dbReference>
<dbReference type="SMART" id="SM00248">
    <property type="entry name" value="ANK"/>
    <property type="match status" value="17"/>
</dbReference>
<dbReference type="PROSITE" id="PS50188">
    <property type="entry name" value="B302_SPRY"/>
    <property type="match status" value="1"/>
</dbReference>
<comment type="caution">
    <text evidence="6">The sequence shown here is derived from an EMBL/GenBank/DDBJ whole genome shotgun (WGS) entry which is preliminary data.</text>
</comment>
<feature type="repeat" description="ANK" evidence="3">
    <location>
        <begin position="2027"/>
        <end position="2059"/>
    </location>
</feature>
<evidence type="ECO:0000256" key="4">
    <source>
        <dbReference type="SAM" id="MobiDB-lite"/>
    </source>
</evidence>
<feature type="repeat" description="ANK" evidence="3">
    <location>
        <begin position="2095"/>
        <end position="2127"/>
    </location>
</feature>
<dbReference type="Pfam" id="PF24883">
    <property type="entry name" value="NPHP3_N"/>
    <property type="match status" value="1"/>
</dbReference>
<accession>A0AAD9EB15</accession>
<name>A0AAD9EB15_9PEZI</name>
<feature type="repeat" description="ANK" evidence="3">
    <location>
        <begin position="1849"/>
        <end position="1881"/>
    </location>
</feature>
<feature type="repeat" description="ANK" evidence="3">
    <location>
        <begin position="1501"/>
        <end position="1523"/>
    </location>
</feature>
<dbReference type="InterPro" id="IPR056884">
    <property type="entry name" value="NPHP3-like_N"/>
</dbReference>
<feature type="repeat" description="ANK" evidence="3">
    <location>
        <begin position="1394"/>
        <end position="1414"/>
    </location>
</feature>
<feature type="repeat" description="ANK" evidence="3">
    <location>
        <begin position="1772"/>
        <end position="1804"/>
    </location>
</feature>
<dbReference type="InterPro" id="IPR051165">
    <property type="entry name" value="Multifunctional_ANK_Repeat"/>
</dbReference>
<feature type="repeat" description="ANK" evidence="3">
    <location>
        <begin position="2170"/>
        <end position="2194"/>
    </location>
</feature>
<dbReference type="Gene3D" id="1.25.40.20">
    <property type="entry name" value="Ankyrin repeat-containing domain"/>
    <property type="match status" value="4"/>
</dbReference>
<evidence type="ECO:0000313" key="6">
    <source>
        <dbReference type="EMBL" id="KAK1841563.1"/>
    </source>
</evidence>
<dbReference type="PANTHER" id="PTHR24123">
    <property type="entry name" value="ANKYRIN REPEAT-CONTAINING"/>
    <property type="match status" value="1"/>
</dbReference>
<evidence type="ECO:0000256" key="3">
    <source>
        <dbReference type="PROSITE-ProRule" id="PRU00023"/>
    </source>
</evidence>
<feature type="repeat" description="ANK" evidence="3">
    <location>
        <begin position="2137"/>
        <end position="2169"/>
    </location>
</feature>
<gene>
    <name evidence="6" type="ORF">CCHR01_15797</name>
</gene>
<dbReference type="Pfam" id="PF00622">
    <property type="entry name" value="SPRY"/>
    <property type="match status" value="1"/>
</dbReference>
<dbReference type="CDD" id="cd12885">
    <property type="entry name" value="SPRY_RanBP_like"/>
    <property type="match status" value="1"/>
</dbReference>
<evidence type="ECO:0000313" key="7">
    <source>
        <dbReference type="Proteomes" id="UP001243330"/>
    </source>
</evidence>
<dbReference type="PROSITE" id="PS50088">
    <property type="entry name" value="ANK_REPEAT"/>
    <property type="match status" value="9"/>
</dbReference>
<dbReference type="InterPro" id="IPR027417">
    <property type="entry name" value="P-loop_NTPase"/>
</dbReference>
<dbReference type="PROSITE" id="PS50297">
    <property type="entry name" value="ANK_REP_REGION"/>
    <property type="match status" value="8"/>
</dbReference>